<gene>
    <name evidence="4" type="ORF">I7412_34535</name>
</gene>
<dbReference type="InterPro" id="IPR036412">
    <property type="entry name" value="HAD-like_sf"/>
</dbReference>
<dbReference type="GO" id="GO:0044281">
    <property type="term" value="P:small molecule metabolic process"/>
    <property type="evidence" value="ECO:0007669"/>
    <property type="project" value="UniProtKB-ARBA"/>
</dbReference>
<protein>
    <submittedName>
        <fullName evidence="4">HAD family hydrolase</fullName>
    </submittedName>
</protein>
<keyword evidence="3" id="KW-0460">Magnesium</keyword>
<dbReference type="EMBL" id="JAEACQ010000297">
    <property type="protein sequence ID" value="MBL7632184.1"/>
    <property type="molecule type" value="Genomic_DNA"/>
</dbReference>
<accession>A0A937RRT0</accession>
<dbReference type="Pfam" id="PF00702">
    <property type="entry name" value="Hydrolase"/>
    <property type="match status" value="1"/>
</dbReference>
<dbReference type="Proteomes" id="UP000604475">
    <property type="component" value="Unassembled WGS sequence"/>
</dbReference>
<dbReference type="InterPro" id="IPR023214">
    <property type="entry name" value="HAD_sf"/>
</dbReference>
<dbReference type="Gene3D" id="3.40.50.1000">
    <property type="entry name" value="HAD superfamily/HAD-like"/>
    <property type="match status" value="1"/>
</dbReference>
<evidence type="ECO:0000256" key="2">
    <source>
        <dbReference type="ARBA" id="ARBA00022801"/>
    </source>
</evidence>
<keyword evidence="2 4" id="KW-0378">Hydrolase</keyword>
<dbReference type="Gene3D" id="1.20.120.1600">
    <property type="match status" value="1"/>
</dbReference>
<dbReference type="SFLD" id="SFLDS00003">
    <property type="entry name" value="Haloacid_Dehalogenase"/>
    <property type="match status" value="1"/>
</dbReference>
<proteinExistence type="predicted"/>
<dbReference type="PRINTS" id="PR00413">
    <property type="entry name" value="HADHALOGNASE"/>
</dbReference>
<comment type="cofactor">
    <cofactor evidence="1">
        <name>Mg(2+)</name>
        <dbReference type="ChEBI" id="CHEBI:18420"/>
    </cofactor>
</comment>
<keyword evidence="5" id="KW-1185">Reference proteome</keyword>
<dbReference type="SUPFAM" id="SSF56784">
    <property type="entry name" value="HAD-like"/>
    <property type="match status" value="1"/>
</dbReference>
<evidence type="ECO:0000256" key="1">
    <source>
        <dbReference type="ARBA" id="ARBA00001946"/>
    </source>
</evidence>
<dbReference type="PANTHER" id="PTHR46470:SF4">
    <property type="entry name" value="5-AMINO-6-(5-PHOSPHO-D-RIBITYLAMINO)URACIL PHOSPHATASE YIGB"/>
    <property type="match status" value="1"/>
</dbReference>
<sequence length="233" mass="25187">MIFDLDGTLFDHESSAVAALRQWVPRLGVETVTDVLLAAWFEAEDRHFGAWQNGLISYVEQRRARLRDFLPHVGHRPGTDAELDRHIADYLTCYASTWQRFDDVDAALTAVARAGLATAVLTNGIDQQQFAKVEAIGLAGRVGPVFTAEAIGVAKPAPITYLTVCERLGVPAEAVLHVGDRHDLDVLAPRAVGLNAVHLDRTGRGPLDEPHRITSLAELGRFLPPAAVGSAAS</sequence>
<evidence type="ECO:0000256" key="3">
    <source>
        <dbReference type="ARBA" id="ARBA00022842"/>
    </source>
</evidence>
<dbReference type="AlphaFoldDB" id="A0A937RRT0"/>
<evidence type="ECO:0000313" key="5">
    <source>
        <dbReference type="Proteomes" id="UP000604475"/>
    </source>
</evidence>
<dbReference type="InterPro" id="IPR051400">
    <property type="entry name" value="HAD-like_hydrolase"/>
</dbReference>
<comment type="caution">
    <text evidence="4">The sequence shown here is derived from an EMBL/GenBank/DDBJ whole genome shotgun (WGS) entry which is preliminary data.</text>
</comment>
<dbReference type="GO" id="GO:0016787">
    <property type="term" value="F:hydrolase activity"/>
    <property type="evidence" value="ECO:0007669"/>
    <property type="project" value="UniProtKB-KW"/>
</dbReference>
<reference evidence="4" key="1">
    <citation type="submission" date="2020-12" db="EMBL/GenBank/DDBJ databases">
        <title>Genomic characterization of non-nitrogen-fixing Frankia strains.</title>
        <authorList>
            <person name="Carlos-Shanley C."/>
            <person name="Guerra T."/>
            <person name="Hahn D."/>
        </authorList>
    </citation>
    <scope>NUCLEOTIDE SEQUENCE</scope>
    <source>
        <strain evidence="4">CN6</strain>
    </source>
</reference>
<evidence type="ECO:0000313" key="4">
    <source>
        <dbReference type="EMBL" id="MBL7632184.1"/>
    </source>
</evidence>
<organism evidence="4 5">
    <name type="scientific">Frankia nepalensis</name>
    <dbReference type="NCBI Taxonomy" id="1836974"/>
    <lineage>
        <taxon>Bacteria</taxon>
        <taxon>Bacillati</taxon>
        <taxon>Actinomycetota</taxon>
        <taxon>Actinomycetes</taxon>
        <taxon>Frankiales</taxon>
        <taxon>Frankiaceae</taxon>
        <taxon>Frankia</taxon>
    </lineage>
</organism>
<dbReference type="PANTHER" id="PTHR46470">
    <property type="entry name" value="N-ACYLNEURAMINATE-9-PHOSPHATASE"/>
    <property type="match status" value="1"/>
</dbReference>
<dbReference type="InterPro" id="IPR006439">
    <property type="entry name" value="HAD-SF_hydro_IA"/>
</dbReference>
<name>A0A937RRT0_9ACTN</name>
<dbReference type="SFLD" id="SFLDG01129">
    <property type="entry name" value="C1.5:_HAD__Beta-PGM__Phosphata"/>
    <property type="match status" value="1"/>
</dbReference>